<protein>
    <recommendedName>
        <fullName evidence="5">RBR-type E3 ubiquitin transferase</fullName>
        <ecNumber evidence="5">2.3.2.31</ecNumber>
    </recommendedName>
</protein>
<dbReference type="InterPro" id="IPR001841">
    <property type="entry name" value="Znf_RING"/>
</dbReference>
<dbReference type="GO" id="GO:0061630">
    <property type="term" value="F:ubiquitin protein ligase activity"/>
    <property type="evidence" value="ECO:0007669"/>
    <property type="project" value="UniProtKB-EC"/>
</dbReference>
<dbReference type="InterPro" id="IPR017907">
    <property type="entry name" value="Znf_RING_CS"/>
</dbReference>
<evidence type="ECO:0000256" key="3">
    <source>
        <dbReference type="ARBA" id="ARBA00003976"/>
    </source>
</evidence>
<feature type="transmembrane region" description="Helical" evidence="13">
    <location>
        <begin position="50"/>
        <end position="74"/>
    </location>
</feature>
<evidence type="ECO:0000256" key="2">
    <source>
        <dbReference type="ARBA" id="ARBA00001947"/>
    </source>
</evidence>
<comment type="catalytic activity">
    <reaction evidence="1">
        <text>[E2 ubiquitin-conjugating enzyme]-S-ubiquitinyl-L-cysteine + [acceptor protein]-L-lysine = [E2 ubiquitin-conjugating enzyme]-L-cysteine + [acceptor protein]-N(6)-ubiquitinyl-L-lysine.</text>
        <dbReference type="EC" id="2.3.2.31"/>
    </reaction>
</comment>
<evidence type="ECO:0000256" key="13">
    <source>
        <dbReference type="SAM" id="Phobius"/>
    </source>
</evidence>
<keyword evidence="8" id="KW-0677">Repeat</keyword>
<accession>A0AAP0H377</accession>
<dbReference type="Gene3D" id="3.30.40.10">
    <property type="entry name" value="Zinc/RING finger domain, C3HC4 (zinc finger)"/>
    <property type="match status" value="1"/>
</dbReference>
<dbReference type="SUPFAM" id="SSF57850">
    <property type="entry name" value="RING/U-box"/>
    <property type="match status" value="3"/>
</dbReference>
<dbReference type="CDD" id="cd22582">
    <property type="entry name" value="BRcat_RBR_unk"/>
    <property type="match status" value="1"/>
</dbReference>
<dbReference type="Pfam" id="PF00097">
    <property type="entry name" value="zf-C3HC4"/>
    <property type="match status" value="1"/>
</dbReference>
<feature type="domain" description="RING-type" evidence="14">
    <location>
        <begin position="271"/>
        <end position="317"/>
    </location>
</feature>
<dbReference type="InterPro" id="IPR013083">
    <property type="entry name" value="Znf_RING/FYVE/PHD"/>
</dbReference>
<dbReference type="Gene3D" id="2.40.50.140">
    <property type="entry name" value="Nucleic acid-binding proteins"/>
    <property type="match status" value="1"/>
</dbReference>
<dbReference type="PANTHER" id="PTHR11685">
    <property type="entry name" value="RBR FAMILY RING FINGER AND IBR DOMAIN-CONTAINING"/>
    <property type="match status" value="1"/>
</dbReference>
<dbReference type="GO" id="GO:0008270">
    <property type="term" value="F:zinc ion binding"/>
    <property type="evidence" value="ECO:0007669"/>
    <property type="project" value="UniProtKB-KW"/>
</dbReference>
<dbReference type="InterPro" id="IPR012340">
    <property type="entry name" value="NA-bd_OB-fold"/>
</dbReference>
<sequence>MRSRCVLAVLLQFVDSVFFVFLLVFLAGVLSLWCVLAFRSFVFLLWVHFWVIFGVLLLLFAGHLCFCCGLAFSYCVHAILMDSTATMPVTIFNETMSTALGVTCKYMVMVHGYDDDKKVPPSMLQLIGASLKYIIRLRLNSASVVEQIETNTIEYQMKDAIPLLTAPEPKTPASKSTHQLQKAHVSRSPTLQGIPFVVLDSDSDNDFGPGGNIIEPSCRKRKQTHTVLQKKAQKECHVIYIEEDDEEDDKFRIKSDPQTSSKKRPLVTSFCGICMDIKASSEMFENTKVCGHQFCSECIRGHVAAKIQENRIKITCPEPSCQVMIGPEACRSIGVPQEVLERWEKILCESVIMEAQKFYCPFKDCSAMLVDDGGVAVTSSECPFCHRLFCAQCKVAWHCGMSCAESQSVKRGDDNLLMKLAKKKKWMQCPKCKFMVEKVVGCQHISCRCGYQFCYGCGRSAFGSHDATLCKC</sequence>
<evidence type="ECO:0000256" key="9">
    <source>
        <dbReference type="ARBA" id="ARBA00022771"/>
    </source>
</evidence>
<dbReference type="SMART" id="SM00647">
    <property type="entry name" value="IBR"/>
    <property type="match status" value="2"/>
</dbReference>
<keyword evidence="10" id="KW-0833">Ubl conjugation pathway</keyword>
<dbReference type="EC" id="2.3.2.31" evidence="5"/>
<keyword evidence="9 12" id="KW-0863">Zinc-finger</keyword>
<dbReference type="Pfam" id="PF01485">
    <property type="entry name" value="IBR"/>
    <property type="match status" value="2"/>
</dbReference>
<keyword evidence="13" id="KW-0472">Membrane</keyword>
<dbReference type="InterPro" id="IPR031127">
    <property type="entry name" value="E3_UB_ligase_RBR"/>
</dbReference>
<dbReference type="GO" id="GO:0016567">
    <property type="term" value="P:protein ubiquitination"/>
    <property type="evidence" value="ECO:0007669"/>
    <property type="project" value="InterPro"/>
</dbReference>
<comment type="cofactor">
    <cofactor evidence="2">
        <name>Zn(2+)</name>
        <dbReference type="ChEBI" id="CHEBI:29105"/>
    </cofactor>
</comment>
<evidence type="ECO:0000256" key="11">
    <source>
        <dbReference type="ARBA" id="ARBA00022833"/>
    </source>
</evidence>
<evidence type="ECO:0000313" key="16">
    <source>
        <dbReference type="EMBL" id="KAK9070062.1"/>
    </source>
</evidence>
<evidence type="ECO:0000256" key="12">
    <source>
        <dbReference type="PROSITE-ProRule" id="PRU00175"/>
    </source>
</evidence>
<gene>
    <name evidence="16" type="ORF">SSX86_010461</name>
</gene>
<comment type="function">
    <text evidence="3">Might act as an E3 ubiquitin-protein ligase, or as part of E3 complex, which accepts ubiquitin from specific E2 ubiquitin-conjugating enzymes and then transfers it to substrates.</text>
</comment>
<dbReference type="FunFam" id="3.30.40.10:FF:000230">
    <property type="entry name" value="RBR-type E3 ubiquitin transferase"/>
    <property type="match status" value="1"/>
</dbReference>
<evidence type="ECO:0000256" key="7">
    <source>
        <dbReference type="ARBA" id="ARBA00022723"/>
    </source>
</evidence>
<evidence type="ECO:0000256" key="10">
    <source>
        <dbReference type="ARBA" id="ARBA00022786"/>
    </source>
</evidence>
<evidence type="ECO:0000256" key="6">
    <source>
        <dbReference type="ARBA" id="ARBA00022679"/>
    </source>
</evidence>
<evidence type="ECO:0000259" key="14">
    <source>
        <dbReference type="PROSITE" id="PS50089"/>
    </source>
</evidence>
<dbReference type="AlphaFoldDB" id="A0AAP0H377"/>
<organism evidence="16 17">
    <name type="scientific">Deinandra increscens subsp. villosa</name>
    <dbReference type="NCBI Taxonomy" id="3103831"/>
    <lineage>
        <taxon>Eukaryota</taxon>
        <taxon>Viridiplantae</taxon>
        <taxon>Streptophyta</taxon>
        <taxon>Embryophyta</taxon>
        <taxon>Tracheophyta</taxon>
        <taxon>Spermatophyta</taxon>
        <taxon>Magnoliopsida</taxon>
        <taxon>eudicotyledons</taxon>
        <taxon>Gunneridae</taxon>
        <taxon>Pentapetalae</taxon>
        <taxon>asterids</taxon>
        <taxon>campanulids</taxon>
        <taxon>Asterales</taxon>
        <taxon>Asteraceae</taxon>
        <taxon>Asteroideae</taxon>
        <taxon>Heliantheae alliance</taxon>
        <taxon>Madieae</taxon>
        <taxon>Madiinae</taxon>
        <taxon>Deinandra</taxon>
    </lineage>
</organism>
<comment type="caution">
    <text evidence="16">The sequence shown here is derived from an EMBL/GenBank/DDBJ whole genome shotgun (WGS) entry which is preliminary data.</text>
</comment>
<dbReference type="EMBL" id="JBCNJP010000012">
    <property type="protein sequence ID" value="KAK9070062.1"/>
    <property type="molecule type" value="Genomic_DNA"/>
</dbReference>
<keyword evidence="6" id="KW-0808">Transferase</keyword>
<keyword evidence="17" id="KW-1185">Reference proteome</keyword>
<evidence type="ECO:0000256" key="8">
    <source>
        <dbReference type="ARBA" id="ARBA00022737"/>
    </source>
</evidence>
<feature type="domain" description="RING-type" evidence="15">
    <location>
        <begin position="267"/>
        <end position="472"/>
    </location>
</feature>
<proteinExistence type="inferred from homology"/>
<name>A0AAP0H377_9ASTR</name>
<dbReference type="PROSITE" id="PS00518">
    <property type="entry name" value="ZF_RING_1"/>
    <property type="match status" value="1"/>
</dbReference>
<dbReference type="CDD" id="cd22584">
    <property type="entry name" value="Rcat_RBR_unk"/>
    <property type="match status" value="1"/>
</dbReference>
<keyword evidence="7" id="KW-0479">Metal-binding</keyword>
<dbReference type="PROSITE" id="PS50089">
    <property type="entry name" value="ZF_RING_2"/>
    <property type="match status" value="1"/>
</dbReference>
<feature type="transmembrane region" description="Helical" evidence="13">
    <location>
        <begin position="17"/>
        <end position="38"/>
    </location>
</feature>
<evidence type="ECO:0000256" key="5">
    <source>
        <dbReference type="ARBA" id="ARBA00012251"/>
    </source>
</evidence>
<evidence type="ECO:0000256" key="4">
    <source>
        <dbReference type="ARBA" id="ARBA00005884"/>
    </source>
</evidence>
<keyword evidence="13" id="KW-0812">Transmembrane</keyword>
<dbReference type="InterPro" id="IPR018957">
    <property type="entry name" value="Znf_C3HC4_RING-type"/>
</dbReference>
<evidence type="ECO:0000313" key="17">
    <source>
        <dbReference type="Proteomes" id="UP001408789"/>
    </source>
</evidence>
<reference evidence="16 17" key="1">
    <citation type="submission" date="2024-04" db="EMBL/GenBank/DDBJ databases">
        <title>The reference genome of an endangered Asteraceae, Deinandra increscens subsp. villosa, native to the Central Coast of California.</title>
        <authorList>
            <person name="Guilliams M."/>
            <person name="Hasenstab-Lehman K."/>
            <person name="Meyer R."/>
            <person name="Mcevoy S."/>
        </authorList>
    </citation>
    <scope>NUCLEOTIDE SEQUENCE [LARGE SCALE GENOMIC DNA]</scope>
    <source>
        <tissue evidence="16">Leaf</tissue>
    </source>
</reference>
<dbReference type="PROSITE" id="PS51873">
    <property type="entry name" value="TRIAD"/>
    <property type="match status" value="1"/>
</dbReference>
<evidence type="ECO:0000256" key="1">
    <source>
        <dbReference type="ARBA" id="ARBA00001798"/>
    </source>
</evidence>
<dbReference type="InterPro" id="IPR044066">
    <property type="entry name" value="TRIAD_supradom"/>
</dbReference>
<keyword evidence="11" id="KW-0862">Zinc</keyword>
<dbReference type="Proteomes" id="UP001408789">
    <property type="component" value="Unassembled WGS sequence"/>
</dbReference>
<keyword evidence="13" id="KW-1133">Transmembrane helix</keyword>
<evidence type="ECO:0000259" key="15">
    <source>
        <dbReference type="PROSITE" id="PS51873"/>
    </source>
</evidence>
<dbReference type="Gene3D" id="1.20.120.1750">
    <property type="match status" value="1"/>
</dbReference>
<comment type="similarity">
    <text evidence="4">Belongs to the RBR family. Ariadne subfamily.</text>
</comment>
<dbReference type="InterPro" id="IPR002867">
    <property type="entry name" value="IBR_dom"/>
</dbReference>